<dbReference type="InterPro" id="IPR036736">
    <property type="entry name" value="ACP-like_sf"/>
</dbReference>
<dbReference type="InterPro" id="IPR042099">
    <property type="entry name" value="ANL_N_sf"/>
</dbReference>
<feature type="non-terminal residue" evidence="6">
    <location>
        <position position="1"/>
    </location>
</feature>
<dbReference type="SUPFAM" id="SSF47336">
    <property type="entry name" value="ACP-like"/>
    <property type="match status" value="1"/>
</dbReference>
<dbReference type="GO" id="GO:0043041">
    <property type="term" value="P:amino acid activation for nonribosomal peptide biosynthetic process"/>
    <property type="evidence" value="ECO:0007669"/>
    <property type="project" value="TreeGrafter"/>
</dbReference>
<dbReference type="Gene3D" id="3.30.300.30">
    <property type="match status" value="1"/>
</dbReference>
<comment type="similarity">
    <text evidence="2">Belongs to the ATP-dependent AMP-binding enzyme family.</text>
</comment>
<comment type="caution">
    <text evidence="6">The sequence shown here is derived from an EMBL/GenBank/DDBJ whole genome shotgun (WGS) entry which is preliminary data.</text>
</comment>
<dbReference type="Gene3D" id="3.40.50.1820">
    <property type="entry name" value="alpha/beta hydrolase"/>
    <property type="match status" value="1"/>
</dbReference>
<gene>
    <name evidence="6" type="ORF">N476_24045</name>
</gene>
<dbReference type="AlphaFoldDB" id="A0A167BKW5"/>
<accession>A0A167BKW5</accession>
<keyword evidence="4" id="KW-0597">Phosphoprotein</keyword>
<dbReference type="PROSITE" id="PS50075">
    <property type="entry name" value="CARRIER"/>
    <property type="match status" value="1"/>
</dbReference>
<organism evidence="6 7">
    <name type="scientific">Pseudoalteromonas luteoviolacea H33</name>
    <dbReference type="NCBI Taxonomy" id="1365251"/>
    <lineage>
        <taxon>Bacteria</taxon>
        <taxon>Pseudomonadati</taxon>
        <taxon>Pseudomonadota</taxon>
        <taxon>Gammaproteobacteria</taxon>
        <taxon>Alteromonadales</taxon>
        <taxon>Pseudoalteromonadaceae</taxon>
        <taxon>Pseudoalteromonas</taxon>
    </lineage>
</organism>
<dbReference type="InterPro" id="IPR009081">
    <property type="entry name" value="PP-bd_ACP"/>
</dbReference>
<dbReference type="PATRIC" id="fig|1365251.3.peg.4294"/>
<dbReference type="Pfam" id="PF00501">
    <property type="entry name" value="AMP-binding"/>
    <property type="match status" value="1"/>
</dbReference>
<dbReference type="Pfam" id="PF00550">
    <property type="entry name" value="PP-binding"/>
    <property type="match status" value="1"/>
</dbReference>
<keyword evidence="3" id="KW-0596">Phosphopantetheine</keyword>
<dbReference type="GO" id="GO:0031177">
    <property type="term" value="F:phosphopantetheine binding"/>
    <property type="evidence" value="ECO:0007669"/>
    <property type="project" value="TreeGrafter"/>
</dbReference>
<dbReference type="InterPro" id="IPR025110">
    <property type="entry name" value="AMP-bd_C"/>
</dbReference>
<reference evidence="6 7" key="1">
    <citation type="submission" date="2013-07" db="EMBL/GenBank/DDBJ databases">
        <title>Comparative Genomic and Metabolomic Analysis of Twelve Strains of Pseudoalteromonas luteoviolacea.</title>
        <authorList>
            <person name="Vynne N.G."/>
            <person name="Mansson M."/>
            <person name="Gram L."/>
        </authorList>
    </citation>
    <scope>NUCLEOTIDE SEQUENCE [LARGE SCALE GENOMIC DNA]</scope>
    <source>
        <strain evidence="6 7">H33</strain>
    </source>
</reference>
<dbReference type="OrthoDB" id="9757559at2"/>
<dbReference type="GO" id="GO:0005737">
    <property type="term" value="C:cytoplasm"/>
    <property type="evidence" value="ECO:0007669"/>
    <property type="project" value="TreeGrafter"/>
</dbReference>
<dbReference type="SUPFAM" id="SSF56801">
    <property type="entry name" value="Acetyl-CoA synthetase-like"/>
    <property type="match status" value="1"/>
</dbReference>
<evidence type="ECO:0000256" key="2">
    <source>
        <dbReference type="ARBA" id="ARBA00006432"/>
    </source>
</evidence>
<evidence type="ECO:0000259" key="5">
    <source>
        <dbReference type="PROSITE" id="PS50075"/>
    </source>
</evidence>
<dbReference type="InterPro" id="IPR045851">
    <property type="entry name" value="AMP-bd_C_sf"/>
</dbReference>
<dbReference type="EMBL" id="AUXZ01000112">
    <property type="protein sequence ID" value="KZN46664.1"/>
    <property type="molecule type" value="Genomic_DNA"/>
</dbReference>
<dbReference type="PANTHER" id="PTHR45527:SF1">
    <property type="entry name" value="FATTY ACID SYNTHASE"/>
    <property type="match status" value="1"/>
</dbReference>
<dbReference type="Proteomes" id="UP000076503">
    <property type="component" value="Unassembled WGS sequence"/>
</dbReference>
<dbReference type="PROSITE" id="PS00012">
    <property type="entry name" value="PHOSPHOPANTETHEINE"/>
    <property type="match status" value="1"/>
</dbReference>
<evidence type="ECO:0000256" key="1">
    <source>
        <dbReference type="ARBA" id="ARBA00001957"/>
    </source>
</evidence>
<dbReference type="FunFam" id="1.10.1200.10:FF:000005">
    <property type="entry name" value="Nonribosomal peptide synthetase 1"/>
    <property type="match status" value="1"/>
</dbReference>
<evidence type="ECO:0000313" key="7">
    <source>
        <dbReference type="Proteomes" id="UP000076503"/>
    </source>
</evidence>
<feature type="domain" description="Carrier" evidence="5">
    <location>
        <begin position="220"/>
        <end position="295"/>
    </location>
</feature>
<dbReference type="Gene3D" id="3.40.50.12780">
    <property type="entry name" value="N-terminal domain of ligase-like"/>
    <property type="match status" value="1"/>
</dbReference>
<evidence type="ECO:0000256" key="3">
    <source>
        <dbReference type="ARBA" id="ARBA00022450"/>
    </source>
</evidence>
<proteinExistence type="inferred from homology"/>
<name>A0A167BKW5_9GAMM</name>
<evidence type="ECO:0000256" key="4">
    <source>
        <dbReference type="ARBA" id="ARBA00022553"/>
    </source>
</evidence>
<dbReference type="GO" id="GO:0044550">
    <property type="term" value="P:secondary metabolite biosynthetic process"/>
    <property type="evidence" value="ECO:0007669"/>
    <property type="project" value="TreeGrafter"/>
</dbReference>
<comment type="cofactor">
    <cofactor evidence="1">
        <name>pantetheine 4'-phosphate</name>
        <dbReference type="ChEBI" id="CHEBI:47942"/>
    </cofactor>
</comment>
<dbReference type="Pfam" id="PF13193">
    <property type="entry name" value="AMP-binding_C"/>
    <property type="match status" value="1"/>
</dbReference>
<sequence>TETTVHVTYRRIREADLTQGRGASLIGKPLADLDILLLNEKQMLVPDGIGGEMYVSGHGVSRGYLNREGLSAERFVHVPGQGTKCFYRTGDLARRLEGGELEYLGRIDHQVKVRGFRIELGEIEHALADHSDVQEALVLAQEKGENNNQLVAYLVAGDSEREAGTLIEKIKEHIREVLPEYMVPSAYMVLEALPLTANGKVDVKALPEPDMALSRAEYIAPESETEQALCAIWQQMLEVERVGIMDNFFELGGNSLLFVKLLTAIEQEFRIKLVVSHVFMLDNLKSLALHLDALAGNAKNDEQEQDLDFFEI</sequence>
<dbReference type="RefSeq" id="WP_155732016.1">
    <property type="nucleotide sequence ID" value="NZ_AUXZ01000112.1"/>
</dbReference>
<dbReference type="InterPro" id="IPR000873">
    <property type="entry name" value="AMP-dep_synth/lig_dom"/>
</dbReference>
<dbReference type="InterPro" id="IPR029058">
    <property type="entry name" value="AB_hydrolase_fold"/>
</dbReference>
<evidence type="ECO:0000313" key="6">
    <source>
        <dbReference type="EMBL" id="KZN46664.1"/>
    </source>
</evidence>
<dbReference type="PANTHER" id="PTHR45527">
    <property type="entry name" value="NONRIBOSOMAL PEPTIDE SYNTHETASE"/>
    <property type="match status" value="1"/>
</dbReference>
<dbReference type="InterPro" id="IPR006162">
    <property type="entry name" value="Ppantetheine_attach_site"/>
</dbReference>
<protein>
    <recommendedName>
        <fullName evidence="5">Carrier domain-containing protein</fullName>
    </recommendedName>
</protein>
<dbReference type="FunFam" id="3.30.300.30:FF:000010">
    <property type="entry name" value="Enterobactin synthetase component F"/>
    <property type="match status" value="1"/>
</dbReference>